<dbReference type="STRING" id="1026882.MAMP_00562"/>
<dbReference type="AlphaFoldDB" id="F5T2K0"/>
<accession>F5T2K0</accession>
<evidence type="ECO:0000313" key="1">
    <source>
        <dbReference type="EMBL" id="EGL53192.1"/>
    </source>
</evidence>
<comment type="caution">
    <text evidence="1">The sequence shown here is derived from an EMBL/GenBank/DDBJ whole genome shotgun (WGS) entry which is preliminary data.</text>
</comment>
<keyword evidence="2" id="KW-1185">Reference proteome</keyword>
<dbReference type="EMBL" id="AFIG01000003">
    <property type="protein sequence ID" value="EGL53192.1"/>
    <property type="molecule type" value="Genomic_DNA"/>
</dbReference>
<sequence>MKQGDVIYGQIEKGQWSVIKLLEIDTNDDGGPFHCLKRILAIKKAAGLLPFMQDNNIPFES</sequence>
<protein>
    <submittedName>
        <fullName evidence="1">Uncharacterized protein</fullName>
    </submittedName>
</protein>
<reference evidence="1 2" key="1">
    <citation type="journal article" date="2011" name="J. Bacteriol.">
        <title>Draft genome sequence of Methylophaga aminisulfidivorans MP T.</title>
        <authorList>
            <person name="Han G.H."/>
            <person name="Kim W."/>
            <person name="Chun J."/>
            <person name="Kim S.W."/>
        </authorList>
    </citation>
    <scope>NUCLEOTIDE SEQUENCE [LARGE SCALE GENOMIC DNA]</scope>
    <source>
        <strain evidence="2">MP(T)</strain>
    </source>
</reference>
<dbReference type="RefSeq" id="WP_007146442.1">
    <property type="nucleotide sequence ID" value="NZ_AFIG01000003.1"/>
</dbReference>
<name>F5T2K0_9GAMM</name>
<dbReference type="Proteomes" id="UP000003544">
    <property type="component" value="Unassembled WGS sequence"/>
</dbReference>
<gene>
    <name evidence="1" type="ORF">MAMP_00562</name>
</gene>
<organism evidence="1 2">
    <name type="scientific">Methylophaga aminisulfidivorans MP</name>
    <dbReference type="NCBI Taxonomy" id="1026882"/>
    <lineage>
        <taxon>Bacteria</taxon>
        <taxon>Pseudomonadati</taxon>
        <taxon>Pseudomonadota</taxon>
        <taxon>Gammaproteobacteria</taxon>
        <taxon>Thiotrichales</taxon>
        <taxon>Piscirickettsiaceae</taxon>
        <taxon>Methylophaga</taxon>
    </lineage>
</organism>
<evidence type="ECO:0000313" key="2">
    <source>
        <dbReference type="Proteomes" id="UP000003544"/>
    </source>
</evidence>
<proteinExistence type="predicted"/>
<dbReference type="OrthoDB" id="657958at2"/>